<organism evidence="2 3">
    <name type="scientific">Coleophoma crateriformis</name>
    <dbReference type="NCBI Taxonomy" id="565419"/>
    <lineage>
        <taxon>Eukaryota</taxon>
        <taxon>Fungi</taxon>
        <taxon>Dikarya</taxon>
        <taxon>Ascomycota</taxon>
        <taxon>Pezizomycotina</taxon>
        <taxon>Leotiomycetes</taxon>
        <taxon>Helotiales</taxon>
        <taxon>Dermateaceae</taxon>
        <taxon>Coleophoma</taxon>
    </lineage>
</organism>
<evidence type="ECO:0000313" key="3">
    <source>
        <dbReference type="Proteomes" id="UP000256328"/>
    </source>
</evidence>
<protein>
    <recommendedName>
        <fullName evidence="1">Protein kinase domain-containing protein</fullName>
    </recommendedName>
</protein>
<dbReference type="Gene3D" id="1.10.510.10">
    <property type="entry name" value="Transferase(Phosphotransferase) domain 1"/>
    <property type="match status" value="1"/>
</dbReference>
<proteinExistence type="predicted"/>
<comment type="caution">
    <text evidence="2">The sequence shown here is derived from an EMBL/GenBank/DDBJ whole genome shotgun (WGS) entry which is preliminary data.</text>
</comment>
<dbReference type="Pfam" id="PF00069">
    <property type="entry name" value="Pkinase"/>
    <property type="match status" value="1"/>
</dbReference>
<reference evidence="2 3" key="1">
    <citation type="journal article" date="2018" name="IMA Fungus">
        <title>IMA Genome-F 9: Draft genome sequence of Annulohypoxylon stygium, Aspergillus mulundensis, Berkeleyomyces basicola (syn. Thielaviopsis basicola), Ceratocystis smalleyi, two Cercospora beticola strains, Coleophoma cylindrospora, Fusarium fracticaudum, Phialophora cf. hyalina, and Morchella septimelata.</title>
        <authorList>
            <person name="Wingfield B.D."/>
            <person name="Bills G.F."/>
            <person name="Dong Y."/>
            <person name="Huang W."/>
            <person name="Nel W.J."/>
            <person name="Swalarsk-Parry B.S."/>
            <person name="Vaghefi N."/>
            <person name="Wilken P.M."/>
            <person name="An Z."/>
            <person name="de Beer Z.W."/>
            <person name="De Vos L."/>
            <person name="Chen L."/>
            <person name="Duong T.A."/>
            <person name="Gao Y."/>
            <person name="Hammerbacher A."/>
            <person name="Kikkert J.R."/>
            <person name="Li Y."/>
            <person name="Li H."/>
            <person name="Li K."/>
            <person name="Li Q."/>
            <person name="Liu X."/>
            <person name="Ma X."/>
            <person name="Naidoo K."/>
            <person name="Pethybridge S.J."/>
            <person name="Sun J."/>
            <person name="Steenkamp E.T."/>
            <person name="van der Nest M.A."/>
            <person name="van Wyk S."/>
            <person name="Wingfield M.J."/>
            <person name="Xiong C."/>
            <person name="Yue Q."/>
            <person name="Zhang X."/>
        </authorList>
    </citation>
    <scope>NUCLEOTIDE SEQUENCE [LARGE SCALE GENOMIC DNA]</scope>
    <source>
        <strain evidence="2 3">BP5796</strain>
    </source>
</reference>
<keyword evidence="3" id="KW-1185">Reference proteome</keyword>
<dbReference type="PANTHER" id="PTHR33112">
    <property type="entry name" value="DOMAIN PROTEIN, PUTATIVE-RELATED"/>
    <property type="match status" value="1"/>
</dbReference>
<dbReference type="GO" id="GO:0004672">
    <property type="term" value="F:protein kinase activity"/>
    <property type="evidence" value="ECO:0007669"/>
    <property type="project" value="InterPro"/>
</dbReference>
<dbReference type="InterPro" id="IPR010730">
    <property type="entry name" value="HET"/>
</dbReference>
<dbReference type="AlphaFoldDB" id="A0A3D8SLR2"/>
<feature type="domain" description="Protein kinase" evidence="1">
    <location>
        <begin position="1"/>
        <end position="243"/>
    </location>
</feature>
<dbReference type="PANTHER" id="PTHR33112:SF10">
    <property type="entry name" value="TOL"/>
    <property type="match status" value="1"/>
</dbReference>
<name>A0A3D8SLR2_9HELO</name>
<dbReference type="SUPFAM" id="SSF56112">
    <property type="entry name" value="Protein kinase-like (PK-like)"/>
    <property type="match status" value="1"/>
</dbReference>
<dbReference type="InterPro" id="IPR011009">
    <property type="entry name" value="Kinase-like_dom_sf"/>
</dbReference>
<dbReference type="Pfam" id="PF06985">
    <property type="entry name" value="HET"/>
    <property type="match status" value="1"/>
</dbReference>
<dbReference type="Proteomes" id="UP000256328">
    <property type="component" value="Unassembled WGS sequence"/>
</dbReference>
<dbReference type="GO" id="GO:0005524">
    <property type="term" value="F:ATP binding"/>
    <property type="evidence" value="ECO:0007669"/>
    <property type="project" value="InterPro"/>
</dbReference>
<sequence>MAETFWSSGRSIQTLNSVEYSPGIHNTGDNVDASVPSVDTLSLPTFEFHAEADGTVPHIKYDVADDRTAPSSTSRNLKNWRHGDIKPENILRFINRSDDYLGVLKLADLGRAQQHLFVTKMRDTKEKELCRTRWYEPPDLEEVLYEEAKQKISRLFDIWSMGCVIFEVVLWLLHGRGAIQSFQKASGWTPAEQDATPYWEKDNSGKYQVSKVATKWMEHILEHDPERNGAIGSLVKLVKDRLLKTKLPADSDVYEEDHRTNAKDLKEQLALIIKEAEKNENYLFSGANRDNVMRPTTIAPKTNTLAYPSSRLSLSPDDAKIMNKSTAAGNRTTIANQREYTNRMNKGWKTPPNSSFAESHLTDRFGSSSLCSKCEEIDILLAHVSFDLGRLDTEDCELCELVNKVAKDLNLTSHSQIKFTRAGNDLILHGDKTGLKVLRLCCIKPEKEQVTRIPLGAPGLRNPNNYDPTIEQLDSFMQLPKAWLQECNVKHIDVCAPRHAKPELPKRLISIENLKRPKIIATADPALEPEKTDYVAFSHRWSNSPEEAVSTKLNIEQRMKRLIIDKLPLSFKNAIAATRALGCNYLWIDSLCILQGPDGEFDEEADKMQMTFNGAYCVLAACSAQSAEDGFLQNRKSDYVRKGDVYVSRVTNDFVRDVLHSPLARRGWVLQERALARRTIFFTKTQMYWECGDGVQCETLAKLKNDRIAFLGDANFPDYTIRKGGTAGEQIALFIDLFEQYTALEFSHPEDRPIAIDGLMDRLTTAFKTESLAGLFLRFWGRCLLWRRAAGTEPLKKIRHVAHARKSPPTWSWMAFEGKISFIQPKGGQVDWNDSEVTLPFHNRTQASWLKTSHQSSSVAIKATAYAFKIDTGAIKIEEVLFYDSSEVSINTSTKCVIVGREKQQR</sequence>
<dbReference type="EMBL" id="PDLN01000004">
    <property type="protein sequence ID" value="RDW87216.1"/>
    <property type="molecule type" value="Genomic_DNA"/>
</dbReference>
<dbReference type="OrthoDB" id="4062651at2759"/>
<dbReference type="PROSITE" id="PS50011">
    <property type="entry name" value="PROTEIN_KINASE_DOM"/>
    <property type="match status" value="1"/>
</dbReference>
<evidence type="ECO:0000259" key="1">
    <source>
        <dbReference type="PROSITE" id="PS50011"/>
    </source>
</evidence>
<evidence type="ECO:0000313" key="2">
    <source>
        <dbReference type="EMBL" id="RDW87216.1"/>
    </source>
</evidence>
<accession>A0A3D8SLR2</accession>
<dbReference type="InterPro" id="IPR000719">
    <property type="entry name" value="Prot_kinase_dom"/>
</dbReference>
<gene>
    <name evidence="2" type="ORF">BP5796_02910</name>
</gene>